<organism evidence="5">
    <name type="scientific">Colaphellus bowringi</name>
    <dbReference type="NCBI Taxonomy" id="561076"/>
    <lineage>
        <taxon>Eukaryota</taxon>
        <taxon>Metazoa</taxon>
        <taxon>Ecdysozoa</taxon>
        <taxon>Arthropoda</taxon>
        <taxon>Hexapoda</taxon>
        <taxon>Insecta</taxon>
        <taxon>Pterygota</taxon>
        <taxon>Neoptera</taxon>
        <taxon>Endopterygota</taxon>
        <taxon>Coleoptera</taxon>
        <taxon>Polyphaga</taxon>
        <taxon>Cucujiformia</taxon>
        <taxon>Chrysomeloidea</taxon>
        <taxon>Chrysomelidae</taxon>
        <taxon>Chrysomelinae</taxon>
        <taxon>Chrysomelini</taxon>
        <taxon>Colaphellus</taxon>
    </lineage>
</organism>
<sequence length="248" mass="28783">MYYALLPRSAVLAVIIVVVAAYNFEDTEFNQILANDLEDVYSFTYSHPRSRRDDKAVEEDKCHPPRRGRPLCCAEETMRKLHDDKKEIKRACFKEITGKEKPERPDRHHGPPFDPFSCEKIEQHRRDMMCIQQCVGEKLDYLDADGKPKPEQFEKYVEGIFEKEDYLLPLKDKIVSVCLDEAKNATEKVSSDPCKSTGLVLEHCIFINTQLNCPEDQIKDKKMCSKFQDRLRQGFDKRSSPSPEAEDE</sequence>
<evidence type="ECO:0000313" key="5">
    <source>
        <dbReference type="EMBL" id="ALR72513.1"/>
    </source>
</evidence>
<dbReference type="GO" id="GO:0005549">
    <property type="term" value="F:odorant binding"/>
    <property type="evidence" value="ECO:0007669"/>
    <property type="project" value="InterPro"/>
</dbReference>
<dbReference type="AlphaFoldDB" id="A0A0S3J3C9"/>
<keyword evidence="4" id="KW-0732">Signal</keyword>
<dbReference type="Gene3D" id="1.10.238.270">
    <property type="match status" value="1"/>
</dbReference>
<comment type="subcellular location">
    <subcellularLocation>
        <location evidence="1">Secreted</location>
    </subcellularLocation>
</comment>
<accession>A0A0S3J3C9</accession>
<dbReference type="InterPro" id="IPR036728">
    <property type="entry name" value="PBP_GOBP_sf"/>
</dbReference>
<dbReference type="PANTHER" id="PTHR21066">
    <property type="entry name" value="ODORANT-BINDING PROTEIN 59A-RELATED"/>
    <property type="match status" value="1"/>
</dbReference>
<reference evidence="5" key="2">
    <citation type="submission" date="2015-08" db="EMBL/GenBank/DDBJ databases">
        <authorList>
            <person name="Babu N.S."/>
            <person name="Beckwith C.J."/>
            <person name="Beseler K.G."/>
            <person name="Brison A."/>
            <person name="Carone J.V."/>
            <person name="Caskin T.P."/>
            <person name="Diamond M."/>
            <person name="Durham M.E."/>
            <person name="Foxe J.M."/>
            <person name="Go M."/>
            <person name="Henderson B.A."/>
            <person name="Jones I.B."/>
            <person name="McGettigan J.A."/>
            <person name="Micheletti S.J."/>
            <person name="Nasrallah M.E."/>
            <person name="Ortiz D."/>
            <person name="Piller C.R."/>
            <person name="Privatt S.R."/>
            <person name="Schneider S.L."/>
            <person name="Sharp S."/>
            <person name="Smith T.C."/>
            <person name="Stanton J.D."/>
            <person name="Ullery H.E."/>
            <person name="Wilson R.J."/>
            <person name="Serrano M.G."/>
            <person name="Buck G."/>
            <person name="Lee V."/>
            <person name="Wang Y."/>
            <person name="Carvalho R."/>
            <person name="Voegtly L."/>
            <person name="Shi R."/>
            <person name="Duckworth R."/>
            <person name="Johnson A."/>
            <person name="Loviza R."/>
            <person name="Walstead R."/>
            <person name="Shah Z."/>
            <person name="Kiflezghi M."/>
            <person name="Wade K."/>
            <person name="Ball S.L."/>
            <person name="Bradley K.W."/>
            <person name="Asai D.J."/>
            <person name="Bowman C.A."/>
            <person name="Russell D.A."/>
            <person name="Pope W.H."/>
            <person name="Jacobs-Sera D."/>
            <person name="Hendrix R.W."/>
            <person name="Hatfull G.F."/>
        </authorList>
    </citation>
    <scope>NUCLEOTIDE SEQUENCE</scope>
</reference>
<evidence type="ECO:0000256" key="4">
    <source>
        <dbReference type="SAM" id="SignalP"/>
    </source>
</evidence>
<proteinExistence type="evidence at transcript level"/>
<feature type="signal peptide" evidence="4">
    <location>
        <begin position="1"/>
        <end position="21"/>
    </location>
</feature>
<feature type="chain" id="PRO_5006612711" evidence="4">
    <location>
        <begin position="22"/>
        <end position="248"/>
    </location>
</feature>
<evidence type="ECO:0000256" key="1">
    <source>
        <dbReference type="ARBA" id="ARBA00004613"/>
    </source>
</evidence>
<comment type="similarity">
    <text evidence="2">Belongs to the PBP/GOBP family.</text>
</comment>
<evidence type="ECO:0000256" key="2">
    <source>
        <dbReference type="ARBA" id="ARBA00008098"/>
    </source>
</evidence>
<reference evidence="5" key="1">
    <citation type="journal article" date="2015" name="BMC Genomics">
        <title>Candidate chemosensory genes identified in Colaphellus bowringi by antennal transcriptome analysis.</title>
        <authorList>
            <person name="Li X.M."/>
            <person name="Zhu X.Y."/>
            <person name="Wang Z.Q."/>
            <person name="Wang Y."/>
            <person name="He P."/>
            <person name="Chen G."/>
            <person name="Sun L."/>
            <person name="Deng D.G."/>
            <person name="Zhang Y.N."/>
        </authorList>
    </citation>
    <scope>NUCLEOTIDE SEQUENCE</scope>
</reference>
<dbReference type="EMBL" id="KT381507">
    <property type="protein sequence ID" value="ALR72513.1"/>
    <property type="molecule type" value="mRNA"/>
</dbReference>
<name>A0A0S3J3C9_9CUCU</name>
<protein>
    <submittedName>
        <fullName evidence="5">Odorant binding protein 25</fullName>
    </submittedName>
</protein>
<dbReference type="PANTHER" id="PTHR21066:SF17">
    <property type="entry name" value="AGAP011368-PA"/>
    <property type="match status" value="1"/>
</dbReference>
<evidence type="ECO:0000256" key="3">
    <source>
        <dbReference type="ARBA" id="ARBA00022525"/>
    </source>
</evidence>
<keyword evidence="3" id="KW-0964">Secreted</keyword>
<dbReference type="InterPro" id="IPR052295">
    <property type="entry name" value="Odorant-binding_protein"/>
</dbReference>
<dbReference type="SUPFAM" id="SSF47565">
    <property type="entry name" value="Insect pheromone/odorant-binding proteins"/>
    <property type="match status" value="1"/>
</dbReference>
<dbReference type="GO" id="GO:0005576">
    <property type="term" value="C:extracellular region"/>
    <property type="evidence" value="ECO:0007669"/>
    <property type="project" value="UniProtKB-SubCell"/>
</dbReference>